<dbReference type="Pfam" id="PF07997">
    <property type="entry name" value="DUF1694"/>
    <property type="match status" value="1"/>
</dbReference>
<accession>A0ABT9ZCL8</accession>
<dbReference type="PIRSF" id="PIRSF034303">
    <property type="entry name" value="DUF1694"/>
    <property type="match status" value="1"/>
</dbReference>
<dbReference type="InterPro" id="IPR012543">
    <property type="entry name" value="DUF1694"/>
</dbReference>
<keyword evidence="2" id="KW-1185">Reference proteome</keyword>
<dbReference type="Gene3D" id="3.30.1330.30">
    <property type="match status" value="1"/>
</dbReference>
<dbReference type="Proteomes" id="UP001234495">
    <property type="component" value="Unassembled WGS sequence"/>
</dbReference>
<gene>
    <name evidence="1" type="ORF">J2S19_001248</name>
</gene>
<dbReference type="InterPro" id="IPR029064">
    <property type="entry name" value="Ribosomal_eL30-like_sf"/>
</dbReference>
<comment type="caution">
    <text evidence="1">The sequence shown here is derived from an EMBL/GenBank/DDBJ whole genome shotgun (WGS) entry which is preliminary data.</text>
</comment>
<sequence length="144" mass="16692">MSDKLDEYVQQGIHGVREINPDERRLYLGTLRERVIVVLTKEQVREKGTYIEIEKRMKESKDATLYLNGNMNYQYLSDYIKLANKLNIKYTISTNKEYNSKYGLVLAEQEAINTDNITISKGNNSQIEGKKAESGLKRLLKKLL</sequence>
<dbReference type="RefSeq" id="WP_307338623.1">
    <property type="nucleotide sequence ID" value="NZ_JAUSUD010000004.1"/>
</dbReference>
<proteinExistence type="predicted"/>
<reference evidence="1 2" key="1">
    <citation type="submission" date="2023-07" db="EMBL/GenBank/DDBJ databases">
        <title>Genomic Encyclopedia of Type Strains, Phase IV (KMG-IV): sequencing the most valuable type-strain genomes for metagenomic binning, comparative biology and taxonomic classification.</title>
        <authorList>
            <person name="Goeker M."/>
        </authorList>
    </citation>
    <scope>NUCLEOTIDE SEQUENCE [LARGE SCALE GENOMIC DNA]</scope>
    <source>
        <strain evidence="1 2">DSM 29005</strain>
    </source>
</reference>
<evidence type="ECO:0000313" key="1">
    <source>
        <dbReference type="EMBL" id="MDQ0229996.1"/>
    </source>
</evidence>
<organism evidence="1 2">
    <name type="scientific">Metabacillus malikii</name>
    <dbReference type="NCBI Taxonomy" id="1504265"/>
    <lineage>
        <taxon>Bacteria</taxon>
        <taxon>Bacillati</taxon>
        <taxon>Bacillota</taxon>
        <taxon>Bacilli</taxon>
        <taxon>Bacillales</taxon>
        <taxon>Bacillaceae</taxon>
        <taxon>Metabacillus</taxon>
    </lineage>
</organism>
<protein>
    <submittedName>
        <fullName evidence="1">Uncharacterized protein YueI</fullName>
    </submittedName>
</protein>
<dbReference type="SUPFAM" id="SSF160515">
    <property type="entry name" value="YueI-like"/>
    <property type="match status" value="1"/>
</dbReference>
<evidence type="ECO:0000313" key="2">
    <source>
        <dbReference type="Proteomes" id="UP001234495"/>
    </source>
</evidence>
<name>A0ABT9ZCL8_9BACI</name>
<dbReference type="EMBL" id="JAUSUD010000004">
    <property type="protein sequence ID" value="MDQ0229996.1"/>
    <property type="molecule type" value="Genomic_DNA"/>
</dbReference>